<comment type="caution">
    <text evidence="2">The sequence shown here is derived from an EMBL/GenBank/DDBJ whole genome shotgun (WGS) entry which is preliminary data.</text>
</comment>
<sequence>MIIITARTEFRRGASLFYRQISGNKGEELLGGFGLLATVVVIVSGMALNAASDANDEFSRYVNGVNARASLSAQVRTAVDRRAIAEMNDHCRPLLAELVSATNAYASFTHERERVIAQAFADRYAFDRNVRTAISMFAIVAAFRVPFGERAQSSASPDAAGARGLRACRMPVTSRRTNACRKENRSARDVHVNAHA</sequence>
<name>A0A107EFB5_9BURK</name>
<gene>
    <name evidence="2" type="ORF">WL73_30785</name>
</gene>
<evidence type="ECO:0000313" key="2">
    <source>
        <dbReference type="EMBL" id="KWE13513.1"/>
    </source>
</evidence>
<dbReference type="Proteomes" id="UP000062998">
    <property type="component" value="Unassembled WGS sequence"/>
</dbReference>
<feature type="transmembrane region" description="Helical" evidence="1">
    <location>
        <begin position="29"/>
        <end position="51"/>
    </location>
</feature>
<keyword evidence="1" id="KW-1133">Transmembrane helix</keyword>
<evidence type="ECO:0000256" key="1">
    <source>
        <dbReference type="SAM" id="Phobius"/>
    </source>
</evidence>
<reference evidence="2 3" key="1">
    <citation type="submission" date="2015-11" db="EMBL/GenBank/DDBJ databases">
        <title>Expanding the genomic diversity of Burkholderia species for the development of highly accurate diagnostics.</title>
        <authorList>
            <person name="Sahl J."/>
            <person name="Keim P."/>
            <person name="Wagner D."/>
        </authorList>
    </citation>
    <scope>NUCLEOTIDE SEQUENCE [LARGE SCALE GENOMIC DNA]</scope>
    <source>
        <strain evidence="2 3">MSMB2167WGS</strain>
    </source>
</reference>
<keyword evidence="1" id="KW-0812">Transmembrane</keyword>
<evidence type="ECO:0000313" key="3">
    <source>
        <dbReference type="Proteomes" id="UP000062998"/>
    </source>
</evidence>
<keyword evidence="1" id="KW-0472">Membrane</keyword>
<protein>
    <submittedName>
        <fullName evidence="2">Uncharacterized protein</fullName>
    </submittedName>
</protein>
<proteinExistence type="predicted"/>
<dbReference type="AlphaFoldDB" id="A0A107EFB5"/>
<accession>A0A107EFB5</accession>
<organism evidence="2 3">
    <name type="scientific">Burkholderia ubonensis</name>
    <dbReference type="NCBI Taxonomy" id="101571"/>
    <lineage>
        <taxon>Bacteria</taxon>
        <taxon>Pseudomonadati</taxon>
        <taxon>Pseudomonadota</taxon>
        <taxon>Betaproteobacteria</taxon>
        <taxon>Burkholderiales</taxon>
        <taxon>Burkholderiaceae</taxon>
        <taxon>Burkholderia</taxon>
        <taxon>Burkholderia cepacia complex</taxon>
    </lineage>
</organism>
<dbReference type="EMBL" id="LPIX01000006">
    <property type="protein sequence ID" value="KWE13513.1"/>
    <property type="molecule type" value="Genomic_DNA"/>
</dbReference>